<keyword evidence="3" id="KW-1003">Cell membrane</keyword>
<dbReference type="RefSeq" id="WP_326833220.1">
    <property type="nucleotide sequence ID" value="NZ_VUMG01000001.1"/>
</dbReference>
<evidence type="ECO:0000259" key="8">
    <source>
        <dbReference type="PROSITE" id="PS50928"/>
    </source>
</evidence>
<protein>
    <submittedName>
        <fullName evidence="9">Carbohydrate ABC transporter permease</fullName>
    </submittedName>
</protein>
<keyword evidence="5 7" id="KW-1133">Transmembrane helix</keyword>
<comment type="caution">
    <text evidence="9">The sequence shown here is derived from an EMBL/GenBank/DDBJ whole genome shotgun (WGS) entry which is preliminary data.</text>
</comment>
<evidence type="ECO:0000313" key="10">
    <source>
        <dbReference type="Proteomes" id="UP000466104"/>
    </source>
</evidence>
<evidence type="ECO:0000256" key="7">
    <source>
        <dbReference type="RuleBase" id="RU363032"/>
    </source>
</evidence>
<dbReference type="AlphaFoldDB" id="A0A7K0J466"/>
<feature type="transmembrane region" description="Helical" evidence="7">
    <location>
        <begin position="249"/>
        <end position="271"/>
    </location>
</feature>
<proteinExistence type="inferred from homology"/>
<accession>A0A7K0J466</accession>
<keyword evidence="6 7" id="KW-0472">Membrane</keyword>
<sequence>MSTTSTQAKHRSEQLFPGARVVSLVLVWIAALIAIAPLVYMVSLAFQSDAEATGGKAVLIPSSWQWVNITRLFEAAPFGRFFLNSVLVAGLITLSHLIFAPVVGYAFAKFEFPGKNAVFVLILSTMMIPFFVRMIPLYVKFSQIGWLDTYQGLVTPFLMSAFSIFLMRQSMAGIPDSLIEAARVDGARELRIYRSIVLPQNKPALTVLGLFTFVFQMNEFLWPLIATQSEAMRTITIGLSSFNRESFTLWNLTAMGSLMLFVPVCALFVATQRYIVTGITMTGIK</sequence>
<dbReference type="Proteomes" id="UP000466104">
    <property type="component" value="Unassembled WGS sequence"/>
</dbReference>
<evidence type="ECO:0000256" key="4">
    <source>
        <dbReference type="ARBA" id="ARBA00022692"/>
    </source>
</evidence>
<keyword evidence="2 7" id="KW-0813">Transport</keyword>
<comment type="subcellular location">
    <subcellularLocation>
        <location evidence="1 7">Cell membrane</location>
        <topology evidence="1 7">Multi-pass membrane protein</topology>
    </subcellularLocation>
</comment>
<feature type="transmembrane region" description="Helical" evidence="7">
    <location>
        <begin position="150"/>
        <end position="167"/>
    </location>
</feature>
<reference evidence="9 10" key="1">
    <citation type="submission" date="2019-08" db="EMBL/GenBank/DDBJ databases">
        <title>In-depth cultivation of the pig gut microbiome towards novel bacterial diversity and tailored functional studies.</title>
        <authorList>
            <person name="Wylensek D."/>
            <person name="Hitch T.C.A."/>
            <person name="Clavel T."/>
        </authorList>
    </citation>
    <scope>NUCLEOTIDE SEQUENCE [LARGE SCALE GENOMIC DNA]</scope>
    <source>
        <strain evidence="9 10">WCA-380-WT-3A</strain>
    </source>
</reference>
<dbReference type="GO" id="GO:0005886">
    <property type="term" value="C:plasma membrane"/>
    <property type="evidence" value="ECO:0007669"/>
    <property type="project" value="UniProtKB-SubCell"/>
</dbReference>
<dbReference type="GO" id="GO:0055085">
    <property type="term" value="P:transmembrane transport"/>
    <property type="evidence" value="ECO:0007669"/>
    <property type="project" value="InterPro"/>
</dbReference>
<dbReference type="PANTHER" id="PTHR43744:SF12">
    <property type="entry name" value="ABC TRANSPORTER PERMEASE PROTEIN MG189-RELATED"/>
    <property type="match status" value="1"/>
</dbReference>
<dbReference type="Pfam" id="PF00528">
    <property type="entry name" value="BPD_transp_1"/>
    <property type="match status" value="1"/>
</dbReference>
<dbReference type="EMBL" id="VUMG01000001">
    <property type="protein sequence ID" value="MSS44725.1"/>
    <property type="molecule type" value="Genomic_DNA"/>
</dbReference>
<dbReference type="InterPro" id="IPR035906">
    <property type="entry name" value="MetI-like_sf"/>
</dbReference>
<dbReference type="Gene3D" id="1.10.3720.10">
    <property type="entry name" value="MetI-like"/>
    <property type="match status" value="1"/>
</dbReference>
<dbReference type="PROSITE" id="PS50928">
    <property type="entry name" value="ABC_TM1"/>
    <property type="match status" value="1"/>
</dbReference>
<dbReference type="SUPFAM" id="SSF161098">
    <property type="entry name" value="MetI-like"/>
    <property type="match status" value="1"/>
</dbReference>
<feature type="transmembrane region" description="Helical" evidence="7">
    <location>
        <begin position="21"/>
        <end position="46"/>
    </location>
</feature>
<feature type="transmembrane region" description="Helical" evidence="7">
    <location>
        <begin position="204"/>
        <end position="225"/>
    </location>
</feature>
<evidence type="ECO:0000256" key="2">
    <source>
        <dbReference type="ARBA" id="ARBA00022448"/>
    </source>
</evidence>
<keyword evidence="4 7" id="KW-0812">Transmembrane</keyword>
<dbReference type="CDD" id="cd06261">
    <property type="entry name" value="TM_PBP2"/>
    <property type="match status" value="1"/>
</dbReference>
<comment type="similarity">
    <text evidence="7">Belongs to the binding-protein-dependent transport system permease family.</text>
</comment>
<feature type="transmembrane region" description="Helical" evidence="7">
    <location>
        <begin position="81"/>
        <end position="106"/>
    </location>
</feature>
<evidence type="ECO:0000256" key="5">
    <source>
        <dbReference type="ARBA" id="ARBA00022989"/>
    </source>
</evidence>
<name>A0A7K0J466_9ACTN</name>
<organism evidence="9 10">
    <name type="scientific">Cutibacterium porci</name>
    <dbReference type="NCBI Taxonomy" id="2605781"/>
    <lineage>
        <taxon>Bacteria</taxon>
        <taxon>Bacillati</taxon>
        <taxon>Actinomycetota</taxon>
        <taxon>Actinomycetes</taxon>
        <taxon>Propionibacteriales</taxon>
        <taxon>Propionibacteriaceae</taxon>
        <taxon>Cutibacterium</taxon>
    </lineage>
</organism>
<evidence type="ECO:0000256" key="3">
    <source>
        <dbReference type="ARBA" id="ARBA00022475"/>
    </source>
</evidence>
<gene>
    <name evidence="9" type="ORF">FYJ43_01330</name>
</gene>
<keyword evidence="10" id="KW-1185">Reference proteome</keyword>
<evidence type="ECO:0000256" key="6">
    <source>
        <dbReference type="ARBA" id="ARBA00023136"/>
    </source>
</evidence>
<evidence type="ECO:0000313" key="9">
    <source>
        <dbReference type="EMBL" id="MSS44725.1"/>
    </source>
</evidence>
<dbReference type="InterPro" id="IPR000515">
    <property type="entry name" value="MetI-like"/>
</dbReference>
<evidence type="ECO:0000256" key="1">
    <source>
        <dbReference type="ARBA" id="ARBA00004651"/>
    </source>
</evidence>
<dbReference type="PANTHER" id="PTHR43744">
    <property type="entry name" value="ABC TRANSPORTER PERMEASE PROTEIN MG189-RELATED-RELATED"/>
    <property type="match status" value="1"/>
</dbReference>
<feature type="transmembrane region" description="Helical" evidence="7">
    <location>
        <begin position="118"/>
        <end position="138"/>
    </location>
</feature>
<feature type="domain" description="ABC transmembrane type-1" evidence="8">
    <location>
        <begin position="82"/>
        <end position="271"/>
    </location>
</feature>